<organism evidence="1 2">
    <name type="scientific">Liparis tanakae</name>
    <name type="common">Tanaka's snailfish</name>
    <dbReference type="NCBI Taxonomy" id="230148"/>
    <lineage>
        <taxon>Eukaryota</taxon>
        <taxon>Metazoa</taxon>
        <taxon>Chordata</taxon>
        <taxon>Craniata</taxon>
        <taxon>Vertebrata</taxon>
        <taxon>Euteleostomi</taxon>
        <taxon>Actinopterygii</taxon>
        <taxon>Neopterygii</taxon>
        <taxon>Teleostei</taxon>
        <taxon>Neoteleostei</taxon>
        <taxon>Acanthomorphata</taxon>
        <taxon>Eupercaria</taxon>
        <taxon>Perciformes</taxon>
        <taxon>Cottioidei</taxon>
        <taxon>Cottales</taxon>
        <taxon>Liparidae</taxon>
        <taxon>Liparis</taxon>
    </lineage>
</organism>
<dbReference type="InterPro" id="IPR053082">
    <property type="entry name" value="Nuclear_GTPase_SLIP-GC"/>
</dbReference>
<dbReference type="PANTHER" id="PTHR47308:SF1">
    <property type="entry name" value="NUCLEAR GTPASE SLIP-GC"/>
    <property type="match status" value="1"/>
</dbReference>
<dbReference type="Proteomes" id="UP000314294">
    <property type="component" value="Unassembled WGS sequence"/>
</dbReference>
<accession>A0A4Z2E787</accession>
<proteinExistence type="predicted"/>
<gene>
    <name evidence="1" type="primary">NUGGC_4</name>
    <name evidence="1" type="ORF">EYF80_065253</name>
</gene>
<comment type="caution">
    <text evidence="1">The sequence shown here is derived from an EMBL/GenBank/DDBJ whole genome shotgun (WGS) entry which is preliminary data.</text>
</comment>
<name>A0A4Z2E787_9TELE</name>
<dbReference type="AlphaFoldDB" id="A0A4Z2E787"/>
<dbReference type="GO" id="GO:0003924">
    <property type="term" value="F:GTPase activity"/>
    <property type="evidence" value="ECO:0007669"/>
    <property type="project" value="TreeGrafter"/>
</dbReference>
<dbReference type="OrthoDB" id="8951457at2759"/>
<reference evidence="1 2" key="1">
    <citation type="submission" date="2019-03" db="EMBL/GenBank/DDBJ databases">
        <title>First draft genome of Liparis tanakae, snailfish: a comprehensive survey of snailfish specific genes.</title>
        <authorList>
            <person name="Kim W."/>
            <person name="Song I."/>
            <person name="Jeong J.-H."/>
            <person name="Kim D."/>
            <person name="Kim S."/>
            <person name="Ryu S."/>
            <person name="Song J.Y."/>
            <person name="Lee S.K."/>
        </authorList>
    </citation>
    <scope>NUCLEOTIDE SEQUENCE [LARGE SCALE GENOMIC DNA]</scope>
    <source>
        <tissue evidence="1">Muscle</tissue>
    </source>
</reference>
<dbReference type="PANTHER" id="PTHR47308">
    <property type="entry name" value="NUCLEAR GTPASE SLIP-GC"/>
    <property type="match status" value="1"/>
</dbReference>
<keyword evidence="2" id="KW-1185">Reference proteome</keyword>
<protein>
    <submittedName>
        <fullName evidence="1">Nuclear GTPase SLIP-GC</fullName>
    </submittedName>
</protein>
<evidence type="ECO:0000313" key="2">
    <source>
        <dbReference type="Proteomes" id="UP000314294"/>
    </source>
</evidence>
<sequence>MFLLWVFFQNMSGSGFHRTLKSIVQQDGAYKPKKGKLINLNMKLSSCLTQSIDDKFKKTFPNEGECGQFNGVLDLFSLNTKTMRKNTKYKDIKLQLIFLSTEEDKMKTKLNELIRDRKKTIYSSLTATIETSMQECYKGTIRDHDT</sequence>
<dbReference type="EMBL" id="SRLO01014809">
    <property type="protein sequence ID" value="TNN24621.1"/>
    <property type="molecule type" value="Genomic_DNA"/>
</dbReference>
<evidence type="ECO:0000313" key="1">
    <source>
        <dbReference type="EMBL" id="TNN24621.1"/>
    </source>
</evidence>